<dbReference type="InterPro" id="IPR006680">
    <property type="entry name" value="Amidohydro-rel"/>
</dbReference>
<evidence type="ECO:0000313" key="4">
    <source>
        <dbReference type="Proteomes" id="UP001595596"/>
    </source>
</evidence>
<evidence type="ECO:0000313" key="3">
    <source>
        <dbReference type="EMBL" id="MFC3569361.1"/>
    </source>
</evidence>
<dbReference type="RefSeq" id="WP_379029229.1">
    <property type="nucleotide sequence ID" value="NZ_JBHRXE010000017.1"/>
</dbReference>
<dbReference type="Gene3D" id="3.20.20.140">
    <property type="entry name" value="Metal-dependent hydrolases"/>
    <property type="match status" value="1"/>
</dbReference>
<reference evidence="4" key="1">
    <citation type="journal article" date="2019" name="Int. J. Syst. Evol. Microbiol.">
        <title>The Global Catalogue of Microorganisms (GCM) 10K type strain sequencing project: providing services to taxonomists for standard genome sequencing and annotation.</title>
        <authorList>
            <consortium name="The Broad Institute Genomics Platform"/>
            <consortium name="The Broad Institute Genome Sequencing Center for Infectious Disease"/>
            <person name="Wu L."/>
            <person name="Ma J."/>
        </authorList>
    </citation>
    <scope>NUCLEOTIDE SEQUENCE [LARGE SCALE GENOMIC DNA]</scope>
    <source>
        <strain evidence="4">VKM B-3226</strain>
    </source>
</reference>
<sequence>MCNRAKQLPPNKIVFGTDSPPNNPGMWLRELEVLCSPEPQGMNLHEDILEDYLGNNIARLIGLEPTKPPKDLAEAEKRLKATYV</sequence>
<accession>A0ABV7RZB8</accession>
<gene>
    <name evidence="3" type="ORF">ACFOMP_07850</name>
</gene>
<dbReference type="Proteomes" id="UP001595596">
    <property type="component" value="Unassembled WGS sequence"/>
</dbReference>
<feature type="domain" description="Amidohydrolase-related" evidence="2">
    <location>
        <begin position="7"/>
        <end position="63"/>
    </location>
</feature>
<evidence type="ECO:0000259" key="2">
    <source>
        <dbReference type="Pfam" id="PF04909"/>
    </source>
</evidence>
<evidence type="ECO:0000256" key="1">
    <source>
        <dbReference type="SAM" id="MobiDB-lite"/>
    </source>
</evidence>
<proteinExistence type="predicted"/>
<dbReference type="Pfam" id="PF04909">
    <property type="entry name" value="Amidohydro_2"/>
    <property type="match status" value="1"/>
</dbReference>
<dbReference type="InterPro" id="IPR032466">
    <property type="entry name" value="Metal_Hydrolase"/>
</dbReference>
<name>A0ABV7RZB8_9RHOB</name>
<comment type="caution">
    <text evidence="3">The sequence shown here is derived from an EMBL/GenBank/DDBJ whole genome shotgun (WGS) entry which is preliminary data.</text>
</comment>
<dbReference type="SUPFAM" id="SSF51556">
    <property type="entry name" value="Metallo-dependent hydrolases"/>
    <property type="match status" value="1"/>
</dbReference>
<feature type="region of interest" description="Disordered" evidence="1">
    <location>
        <begin position="1"/>
        <end position="21"/>
    </location>
</feature>
<protein>
    <submittedName>
        <fullName evidence="3">Amidohydrolase family protein</fullName>
    </submittedName>
</protein>
<keyword evidence="4" id="KW-1185">Reference proteome</keyword>
<organism evidence="3 4">
    <name type="scientific">Paracoccus simplex</name>
    <dbReference type="NCBI Taxonomy" id="2086346"/>
    <lineage>
        <taxon>Bacteria</taxon>
        <taxon>Pseudomonadati</taxon>
        <taxon>Pseudomonadota</taxon>
        <taxon>Alphaproteobacteria</taxon>
        <taxon>Rhodobacterales</taxon>
        <taxon>Paracoccaceae</taxon>
        <taxon>Paracoccus</taxon>
    </lineage>
</organism>
<dbReference type="EMBL" id="JBHRXE010000017">
    <property type="protein sequence ID" value="MFC3569361.1"/>
    <property type="molecule type" value="Genomic_DNA"/>
</dbReference>